<dbReference type="InterPro" id="IPR016160">
    <property type="entry name" value="Ald_DH_CS_CYS"/>
</dbReference>
<dbReference type="CDD" id="cd07131">
    <property type="entry name" value="ALDH_AldH-CAJ73105"/>
    <property type="match status" value="1"/>
</dbReference>
<dbReference type="RefSeq" id="WP_313833458.1">
    <property type="nucleotide sequence ID" value="NZ_JAQOUE010000001.1"/>
</dbReference>
<feature type="active site" evidence="5">
    <location>
        <position position="249"/>
    </location>
</feature>
<sequence length="494" mass="53429">MENPVHNFIGGKWVPSRSGKTFETRNPATGAVITQCADSNAEDMNDAVGAAHKAFESWRRLPAPRRGELLFRAAERLFHEKETLARSLTSEMGKVLVEGRGDIQEAIDMAYYMGGEGRRQFGHIAPSELPNKSAYAIREPLGVIGLITPWNFPMAIPAWKSFPALIMGNTVVLKPSPETPYTAALFVKCLEEAGIPPGVVNLVMGSAPDLGATLVKHPEVALISFTGSKVTGGKVAVDAATHYKQVALELGGKNAILVMEDADLELAVEGIVWSAFGTSGQRCTACSRLIVHREVKEKLVTRLLDRMNTLRVGNGLDPEIDVGPLINQTQVEHVHALVKVGQTEGAQLRAGGHPLTEGPHASGHFFAPTLFDNVTPSMRIAKEEIFGPVLSVLEVNNLEEAIKVNNSVEYGLSSSLYTQDVNRAQHAIRELDSGIVYINAGTIGSEVHLPFGGIKNTGNGHREAGQAALDTFSEWKSIYVDYSGRLQRAQIDTN</sequence>
<keyword evidence="2 6" id="KW-0560">Oxidoreductase</keyword>
<dbReference type="SUPFAM" id="SSF53720">
    <property type="entry name" value="ALDH-like"/>
    <property type="match status" value="1"/>
</dbReference>
<dbReference type="PROSITE" id="PS00687">
    <property type="entry name" value="ALDEHYDE_DEHYDR_GLU"/>
    <property type="match status" value="1"/>
</dbReference>
<organism evidence="8 9">
    <name type="scientific">Candidatus Nitronereus thalassa</name>
    <dbReference type="NCBI Taxonomy" id="3020898"/>
    <lineage>
        <taxon>Bacteria</taxon>
        <taxon>Pseudomonadati</taxon>
        <taxon>Nitrospirota</taxon>
        <taxon>Nitrospiria</taxon>
        <taxon>Nitrospirales</taxon>
        <taxon>Nitrospiraceae</taxon>
        <taxon>Candidatus Nitronereus</taxon>
    </lineage>
</organism>
<dbReference type="PROSITE" id="PS00070">
    <property type="entry name" value="ALDEHYDE_DEHYDR_CYS"/>
    <property type="match status" value="1"/>
</dbReference>
<dbReference type="PANTHER" id="PTHR43521:SF1">
    <property type="entry name" value="ALPHA-AMINOADIPIC SEMIALDEHYDE DEHYDROGENASE"/>
    <property type="match status" value="1"/>
</dbReference>
<reference evidence="8 9" key="1">
    <citation type="journal article" date="2023" name="ISME J.">
        <title>Cultivation and genomic characterization of novel and ubiquitous marine nitrite-oxidizing bacteria from the Nitrospirales.</title>
        <authorList>
            <person name="Mueller A.J."/>
            <person name="Daebeler A."/>
            <person name="Herbold C.W."/>
            <person name="Kirkegaard R.H."/>
            <person name="Daims H."/>
        </authorList>
    </citation>
    <scope>NUCLEOTIDE SEQUENCE [LARGE SCALE GENOMIC DNA]</scope>
    <source>
        <strain evidence="8 9">EB</strain>
    </source>
</reference>
<comment type="subunit">
    <text evidence="1">Homotetramer.</text>
</comment>
<dbReference type="Gene3D" id="3.40.309.10">
    <property type="entry name" value="Aldehyde Dehydrogenase, Chain A, domain 2"/>
    <property type="match status" value="1"/>
</dbReference>
<dbReference type="InterPro" id="IPR016162">
    <property type="entry name" value="Ald_DH_N"/>
</dbReference>
<evidence type="ECO:0000256" key="3">
    <source>
        <dbReference type="ARBA" id="ARBA00023027"/>
    </source>
</evidence>
<evidence type="ECO:0000313" key="9">
    <source>
        <dbReference type="Proteomes" id="UP001250932"/>
    </source>
</evidence>
<dbReference type="Proteomes" id="UP001250932">
    <property type="component" value="Unassembled WGS sequence"/>
</dbReference>
<comment type="similarity">
    <text evidence="6">Belongs to the aldehyde dehydrogenase family.</text>
</comment>
<evidence type="ECO:0000256" key="4">
    <source>
        <dbReference type="ARBA" id="ARBA00024226"/>
    </source>
</evidence>
<dbReference type="EC" id="1.2.1.3" evidence="4"/>
<keyword evidence="3" id="KW-0520">NAD</keyword>
<proteinExistence type="inferred from homology"/>
<name>A0ABU3K9K1_9BACT</name>
<dbReference type="InterPro" id="IPR016163">
    <property type="entry name" value="Ald_DH_C"/>
</dbReference>
<gene>
    <name evidence="8" type="ORF">PPG34_11515</name>
</gene>
<dbReference type="InterPro" id="IPR016161">
    <property type="entry name" value="Ald_DH/histidinol_DH"/>
</dbReference>
<evidence type="ECO:0000256" key="2">
    <source>
        <dbReference type="ARBA" id="ARBA00023002"/>
    </source>
</evidence>
<feature type="domain" description="Aldehyde dehydrogenase" evidence="7">
    <location>
        <begin position="13"/>
        <end position="478"/>
    </location>
</feature>
<evidence type="ECO:0000256" key="5">
    <source>
        <dbReference type="PROSITE-ProRule" id="PRU10007"/>
    </source>
</evidence>
<dbReference type="InterPro" id="IPR044638">
    <property type="entry name" value="ALDH7A1-like"/>
</dbReference>
<dbReference type="Gene3D" id="3.40.605.10">
    <property type="entry name" value="Aldehyde Dehydrogenase, Chain A, domain 1"/>
    <property type="match status" value="1"/>
</dbReference>
<comment type="caution">
    <text evidence="8">The sequence shown here is derived from an EMBL/GenBank/DDBJ whole genome shotgun (WGS) entry which is preliminary data.</text>
</comment>
<dbReference type="EMBL" id="JAQOUE010000001">
    <property type="protein sequence ID" value="MDT7042983.1"/>
    <property type="molecule type" value="Genomic_DNA"/>
</dbReference>
<dbReference type="InterPro" id="IPR029510">
    <property type="entry name" value="Ald_DH_CS_GLU"/>
</dbReference>
<keyword evidence="9" id="KW-1185">Reference proteome</keyword>
<dbReference type="Pfam" id="PF00171">
    <property type="entry name" value="Aldedh"/>
    <property type="match status" value="1"/>
</dbReference>
<protein>
    <recommendedName>
        <fullName evidence="4">aldehyde dehydrogenase (NAD(+))</fullName>
        <ecNumber evidence="4">1.2.1.3</ecNumber>
    </recommendedName>
</protein>
<dbReference type="InterPro" id="IPR015590">
    <property type="entry name" value="Aldehyde_DH_dom"/>
</dbReference>
<evidence type="ECO:0000256" key="6">
    <source>
        <dbReference type="RuleBase" id="RU003345"/>
    </source>
</evidence>
<accession>A0ABU3K9K1</accession>
<evidence type="ECO:0000313" key="8">
    <source>
        <dbReference type="EMBL" id="MDT7042983.1"/>
    </source>
</evidence>
<evidence type="ECO:0000259" key="7">
    <source>
        <dbReference type="Pfam" id="PF00171"/>
    </source>
</evidence>
<dbReference type="PANTHER" id="PTHR43521">
    <property type="entry name" value="ALPHA-AMINOADIPIC SEMIALDEHYDE DEHYDROGENASE"/>
    <property type="match status" value="1"/>
</dbReference>
<evidence type="ECO:0000256" key="1">
    <source>
        <dbReference type="ARBA" id="ARBA00011881"/>
    </source>
</evidence>